<dbReference type="CDD" id="cd00102">
    <property type="entry name" value="IPT"/>
    <property type="match status" value="1"/>
</dbReference>
<dbReference type="InterPro" id="IPR014756">
    <property type="entry name" value="Ig_E-set"/>
</dbReference>
<dbReference type="SUPFAM" id="SSF81296">
    <property type="entry name" value="E set domains"/>
    <property type="match status" value="6"/>
</dbReference>
<keyword evidence="1" id="KW-0732">Signal</keyword>
<proteinExistence type="predicted"/>
<dbReference type="InterPro" id="IPR013783">
    <property type="entry name" value="Ig-like_fold"/>
</dbReference>
<dbReference type="EMBL" id="BMJC01000008">
    <property type="protein sequence ID" value="GGB24958.1"/>
    <property type="molecule type" value="Genomic_DNA"/>
</dbReference>
<evidence type="ECO:0000256" key="1">
    <source>
        <dbReference type="SAM" id="SignalP"/>
    </source>
</evidence>
<comment type="caution">
    <text evidence="2">The sequence shown here is derived from an EMBL/GenBank/DDBJ whole genome shotgun (WGS) entry which is preliminary data.</text>
</comment>
<sequence>MAYLILLFCFLANSLFAQHTHISSFTPTSGTRGTRVLIHGSAFTGTTFVGFGGLPAQNFIVLGDTLISARVGNGASGYVLVSGPKGVDSLAGFIYVRPTDTPHISGFSPDSGSAGTVVTISGKHFTGTTAVRFGSTAAASFTIASDSSIRATVGFGSSGSITVTTPVGSTSAAGFTYIPAAGPTHISHFTPTSAATGATVDIFGSSFTGTSFVSFGGVSARSFTVAADTLILAVVGSGASGSVVVSGSNGTDSLAGFTYIPPVADTPHILSFTPDSARARSVVSINGKHFTGVTSVRFGGTPAASFTVVSDSIIHATVGNGATGFVAVANPNGSDSVAGFVFIPSAAPTHISRFAPVRGTTGTTVDIFGSSFTGTTFVSFGGVSAQSFTVAADTLILAVVGSGASGSVVVSGSNGTDSLAGFTYIPPVTDTPHILSFTPDTARTGTVVTISGTGFTGATSVSFGGTPAASFTVVSDSTIDATVGNGATGFVAVANPTGSDSVAGFVFVDSTSDSTSALPVGASLMLKSYPNPAVGSLFVLVPHTTTRSKLILSAISGKVVRTVFVQPNATTVRIGLNGLIKGVYKLLWSDGVHTAHQTVLVMNE</sequence>
<accession>A0A8J2XWN7</accession>
<reference evidence="2" key="1">
    <citation type="journal article" date="2014" name="Int. J. Syst. Evol. Microbiol.">
        <title>Complete genome sequence of Corynebacterium casei LMG S-19264T (=DSM 44701T), isolated from a smear-ripened cheese.</title>
        <authorList>
            <consortium name="US DOE Joint Genome Institute (JGI-PGF)"/>
            <person name="Walter F."/>
            <person name="Albersmeier A."/>
            <person name="Kalinowski J."/>
            <person name="Ruckert C."/>
        </authorList>
    </citation>
    <scope>NUCLEOTIDE SEQUENCE</scope>
    <source>
        <strain evidence="2">CGMCC 1.15448</strain>
    </source>
</reference>
<dbReference type="Gene3D" id="2.60.40.10">
    <property type="entry name" value="Immunoglobulins"/>
    <property type="match status" value="6"/>
</dbReference>
<feature type="signal peptide" evidence="1">
    <location>
        <begin position="1"/>
        <end position="17"/>
    </location>
</feature>
<evidence type="ECO:0008006" key="4">
    <source>
        <dbReference type="Google" id="ProtNLM"/>
    </source>
</evidence>
<organism evidence="2 3">
    <name type="scientific">Puia dinghuensis</name>
    <dbReference type="NCBI Taxonomy" id="1792502"/>
    <lineage>
        <taxon>Bacteria</taxon>
        <taxon>Pseudomonadati</taxon>
        <taxon>Bacteroidota</taxon>
        <taxon>Chitinophagia</taxon>
        <taxon>Chitinophagales</taxon>
        <taxon>Chitinophagaceae</taxon>
        <taxon>Puia</taxon>
    </lineage>
</organism>
<feature type="chain" id="PRO_5035327490" description="IPT/TIG domain-containing protein" evidence="1">
    <location>
        <begin position="18"/>
        <end position="604"/>
    </location>
</feature>
<gene>
    <name evidence="2" type="ORF">GCM10011511_56130</name>
</gene>
<name>A0A8J2XWN7_9BACT</name>
<evidence type="ECO:0000313" key="3">
    <source>
        <dbReference type="Proteomes" id="UP000607559"/>
    </source>
</evidence>
<keyword evidence="3" id="KW-1185">Reference proteome</keyword>
<protein>
    <recommendedName>
        <fullName evidence="4">IPT/TIG domain-containing protein</fullName>
    </recommendedName>
</protein>
<evidence type="ECO:0000313" key="2">
    <source>
        <dbReference type="EMBL" id="GGB24958.1"/>
    </source>
</evidence>
<reference evidence="2" key="2">
    <citation type="submission" date="2020-09" db="EMBL/GenBank/DDBJ databases">
        <authorList>
            <person name="Sun Q."/>
            <person name="Zhou Y."/>
        </authorList>
    </citation>
    <scope>NUCLEOTIDE SEQUENCE</scope>
    <source>
        <strain evidence="2">CGMCC 1.15448</strain>
    </source>
</reference>
<dbReference type="Proteomes" id="UP000607559">
    <property type="component" value="Unassembled WGS sequence"/>
</dbReference>
<dbReference type="AlphaFoldDB" id="A0A8J2XWN7"/>